<protein>
    <submittedName>
        <fullName evidence="1">Uncharacterized protein</fullName>
    </submittedName>
</protein>
<proteinExistence type="predicted"/>
<dbReference type="EMBL" id="JABEYC010000853">
    <property type="protein sequence ID" value="KAF4973505.1"/>
    <property type="molecule type" value="Genomic_DNA"/>
</dbReference>
<reference evidence="1" key="2">
    <citation type="submission" date="2020-05" db="EMBL/GenBank/DDBJ databases">
        <authorList>
            <person name="Kim H.-S."/>
            <person name="Proctor R.H."/>
            <person name="Brown D.W."/>
        </authorList>
    </citation>
    <scope>NUCLEOTIDE SEQUENCE</scope>
    <source>
        <strain evidence="1">NRRL 22465</strain>
    </source>
</reference>
<comment type="caution">
    <text evidence="1">The sequence shown here is derived from an EMBL/GenBank/DDBJ whole genome shotgun (WGS) entry which is preliminary data.</text>
</comment>
<sequence>MCSSRASITCVLCHPTLTRCMLDRRRLKEPTPAASMWPRNTQVMNRHKLYRWMRRVLLDEAGKLAMTASQVFPVDLTQLTEGHRHSQTLSPHHEPVVLHDSQPQSEQYTKYVHHDWLAARDLTDAGIIWVLVLESRNPELLGLIWGIINLASVQLAPS</sequence>
<name>A0A8H4XGE8_9HYPO</name>
<accession>A0A8H4XGE8</accession>
<dbReference type="Proteomes" id="UP000635477">
    <property type="component" value="Unassembled WGS sequence"/>
</dbReference>
<organism evidence="1 2">
    <name type="scientific">Fusarium zealandicum</name>
    <dbReference type="NCBI Taxonomy" id="1053134"/>
    <lineage>
        <taxon>Eukaryota</taxon>
        <taxon>Fungi</taxon>
        <taxon>Dikarya</taxon>
        <taxon>Ascomycota</taxon>
        <taxon>Pezizomycotina</taxon>
        <taxon>Sordariomycetes</taxon>
        <taxon>Hypocreomycetidae</taxon>
        <taxon>Hypocreales</taxon>
        <taxon>Nectriaceae</taxon>
        <taxon>Fusarium</taxon>
        <taxon>Fusarium staphyleae species complex</taxon>
    </lineage>
</organism>
<dbReference type="AlphaFoldDB" id="A0A8H4XGE8"/>
<keyword evidence="2" id="KW-1185">Reference proteome</keyword>
<evidence type="ECO:0000313" key="1">
    <source>
        <dbReference type="EMBL" id="KAF4973505.1"/>
    </source>
</evidence>
<reference evidence="1" key="1">
    <citation type="journal article" date="2020" name="BMC Genomics">
        <title>Correction to: Identification and distribution of gene clusters required for synthesis of sphingolipid metabolism inhibitors in diverse species of the filamentous fungus Fusarium.</title>
        <authorList>
            <person name="Kim H.S."/>
            <person name="Lohmar J.M."/>
            <person name="Busman M."/>
            <person name="Brown D.W."/>
            <person name="Naumann T.A."/>
            <person name="Divon H.H."/>
            <person name="Lysoe E."/>
            <person name="Uhlig S."/>
            <person name="Proctor R.H."/>
        </authorList>
    </citation>
    <scope>NUCLEOTIDE SEQUENCE</scope>
    <source>
        <strain evidence="1">NRRL 22465</strain>
    </source>
</reference>
<gene>
    <name evidence="1" type="ORF">FZEAL_9312</name>
</gene>
<evidence type="ECO:0000313" key="2">
    <source>
        <dbReference type="Proteomes" id="UP000635477"/>
    </source>
</evidence>